<dbReference type="Pfam" id="PF24716">
    <property type="entry name" value="WapI"/>
    <property type="match status" value="1"/>
</dbReference>
<dbReference type="Proteomes" id="UP000029577">
    <property type="component" value="Unassembled WGS sequence"/>
</dbReference>
<comment type="caution">
    <text evidence="1">The sequence shown here is derived from an EMBL/GenBank/DDBJ whole genome shotgun (WGS) entry which is preliminary data.</text>
</comment>
<dbReference type="RefSeq" id="WP_038017498.1">
    <property type="nucleotide sequence ID" value="NZ_JPKR02000004.1"/>
</dbReference>
<accession>A0A095TDE8</accession>
<proteinExistence type="predicted"/>
<evidence type="ECO:0000313" key="1">
    <source>
        <dbReference type="EMBL" id="KGD74712.1"/>
    </source>
</evidence>
<dbReference type="AlphaFoldDB" id="A0A095TDE8"/>
<reference evidence="1" key="1">
    <citation type="submission" date="2014-12" db="EMBL/GenBank/DDBJ databases">
        <title>The draft genome of the Tatumella morbirosei type strain, LMG23360T isolated from pineapple rot.</title>
        <authorList>
            <person name="Smits T.H."/>
            <person name="Palmer M."/>
            <person name="Venter S.N."/>
            <person name="Duffy B."/>
            <person name="Steenkamp E.T."/>
            <person name="Chan W.Y."/>
            <person name="Coutinho T.A."/>
            <person name="Coetzee M.P."/>
            <person name="De Maayer P."/>
        </authorList>
    </citation>
    <scope>NUCLEOTIDE SEQUENCE [LARGE SCALE GENOMIC DNA]</scope>
    <source>
        <strain evidence="1">LMG 23360</strain>
    </source>
</reference>
<evidence type="ECO:0000313" key="2">
    <source>
        <dbReference type="Proteomes" id="UP000029577"/>
    </source>
</evidence>
<protein>
    <submittedName>
        <fullName evidence="1">Uncharacterized protein</fullName>
    </submittedName>
</protein>
<sequence>MFDIRNEEFVFAVFPFERVVDDEADPVNHLWDRVKSLVEFSVSGVKVQFQTEFTVGELKVLREHFAACYESVKVQRETEPFNFSSDLNQLNMLLRKVEGDEIVMIEYVLRPESHADSVLVKGEFGINESYFPDILKRLDEMIAWPE</sequence>
<gene>
    <name evidence="1" type="ORF">HA49_05180</name>
</gene>
<keyword evidence="2" id="KW-1185">Reference proteome</keyword>
<organism evidence="1 2">
    <name type="scientific">Tatumella morbirosei</name>
    <dbReference type="NCBI Taxonomy" id="642227"/>
    <lineage>
        <taxon>Bacteria</taxon>
        <taxon>Pseudomonadati</taxon>
        <taxon>Pseudomonadota</taxon>
        <taxon>Gammaproteobacteria</taxon>
        <taxon>Enterobacterales</taxon>
        <taxon>Erwiniaceae</taxon>
        <taxon>Tatumella</taxon>
    </lineage>
</organism>
<dbReference type="EMBL" id="JPKR02000004">
    <property type="protein sequence ID" value="KGD74712.1"/>
    <property type="molecule type" value="Genomic_DNA"/>
</dbReference>
<dbReference type="OrthoDB" id="6623466at2"/>
<dbReference type="eggNOG" id="ENOG50338A6">
    <property type="taxonomic scope" value="Bacteria"/>
</dbReference>
<dbReference type="InterPro" id="IPR056510">
    <property type="entry name" value="WapI"/>
</dbReference>
<name>A0A095TDE8_9GAMM</name>